<evidence type="ECO:0000313" key="12">
    <source>
        <dbReference type="Proteomes" id="UP000189940"/>
    </source>
</evidence>
<keyword evidence="4" id="KW-0808">Transferase</keyword>
<comment type="similarity">
    <text evidence="9">Belongs to the phosphofructokinase type A (PFKA) family.</text>
</comment>
<evidence type="ECO:0000256" key="3">
    <source>
        <dbReference type="ARBA" id="ARBA00022490"/>
    </source>
</evidence>
<sequence length="394" mass="43573">MGKKRIGILTGGGDVPGLNTVIKTVAYRGSENDVEVVGLRRGWEALTHLNLEDPTSRSHYLIPLSRDNTRTIDRRGGTVLHSSRTNPSKMKKLPDHLAGTDLPFSINNGDSETKTWDLTGQVLANLSGLGIEHLIAIGGDDTLSYAARLDKLGVKIIAIPKTMDNDVRNTEYCIGFSTAITRASDAIQRQRTTIGSHERIGIFRVFGRDAGFSALFTAYATSIRCVVPEYKVNLDRLIQLLLEEKRANPSNYALVVLSEGAEWEGYRMQEYGEPDPYGHRKKASVAETLADEIKRRAGEETIVSDLTYDLRSGDPDFIDKLVALTFGNMAYDAVLEGRTGLMSALVEGRYDLVPIPDPKLGPRKLDIATTYNIERYRPIYSGKRGLPIFLNRAS</sequence>
<dbReference type="GO" id="GO:0046872">
    <property type="term" value="F:metal ion binding"/>
    <property type="evidence" value="ECO:0007669"/>
    <property type="project" value="UniProtKB-KW"/>
</dbReference>
<dbReference type="GO" id="GO:0048029">
    <property type="term" value="F:monosaccharide binding"/>
    <property type="evidence" value="ECO:0007669"/>
    <property type="project" value="TreeGrafter"/>
</dbReference>
<keyword evidence="6 11" id="KW-0418">Kinase</keyword>
<dbReference type="InterPro" id="IPR000023">
    <property type="entry name" value="Phosphofructokinase_dom"/>
</dbReference>
<evidence type="ECO:0000256" key="4">
    <source>
        <dbReference type="ARBA" id="ARBA00022679"/>
    </source>
</evidence>
<evidence type="ECO:0000256" key="6">
    <source>
        <dbReference type="ARBA" id="ARBA00022777"/>
    </source>
</evidence>
<evidence type="ECO:0000256" key="8">
    <source>
        <dbReference type="ARBA" id="ARBA00023152"/>
    </source>
</evidence>
<dbReference type="GO" id="GO:0030388">
    <property type="term" value="P:fructose 1,6-bisphosphate metabolic process"/>
    <property type="evidence" value="ECO:0007669"/>
    <property type="project" value="TreeGrafter"/>
</dbReference>
<dbReference type="OrthoDB" id="9802503at2"/>
<evidence type="ECO:0000259" key="10">
    <source>
        <dbReference type="Pfam" id="PF00365"/>
    </source>
</evidence>
<keyword evidence="5" id="KW-0479">Metal-binding</keyword>
<feature type="domain" description="Phosphofructokinase" evidence="10">
    <location>
        <begin position="5"/>
        <end position="333"/>
    </location>
</feature>
<evidence type="ECO:0000256" key="7">
    <source>
        <dbReference type="ARBA" id="ARBA00022842"/>
    </source>
</evidence>
<comment type="caution">
    <text evidence="11">The sequence shown here is derived from an EMBL/GenBank/DDBJ whole genome shotgun (WGS) entry which is preliminary data.</text>
</comment>
<dbReference type="PANTHER" id="PTHR13697">
    <property type="entry name" value="PHOSPHOFRUCTOKINASE"/>
    <property type="match status" value="1"/>
</dbReference>
<keyword evidence="12" id="KW-1185">Reference proteome</keyword>
<dbReference type="EMBL" id="MWPQ01000049">
    <property type="protein sequence ID" value="OPH82095.1"/>
    <property type="molecule type" value="Genomic_DNA"/>
</dbReference>
<dbReference type="SUPFAM" id="SSF53784">
    <property type="entry name" value="Phosphofructokinase"/>
    <property type="match status" value="1"/>
</dbReference>
<dbReference type="GO" id="GO:0042802">
    <property type="term" value="F:identical protein binding"/>
    <property type="evidence" value="ECO:0007669"/>
    <property type="project" value="TreeGrafter"/>
</dbReference>
<evidence type="ECO:0000256" key="1">
    <source>
        <dbReference type="ARBA" id="ARBA00001946"/>
    </source>
</evidence>
<comment type="pathway">
    <text evidence="2">Carbohydrate degradation; glycolysis; D-glyceraldehyde 3-phosphate and glycerone phosphate from D-glucose: step 3/4.</text>
</comment>
<dbReference type="STRING" id="29421.B2M20_12975"/>
<gene>
    <name evidence="11" type="ORF">B2M20_12975</name>
</gene>
<dbReference type="PIRSF" id="PIRSF000532">
    <property type="entry name" value="ATP_PFK_prok"/>
    <property type="match status" value="1"/>
</dbReference>
<evidence type="ECO:0000313" key="11">
    <source>
        <dbReference type="EMBL" id="OPH82095.1"/>
    </source>
</evidence>
<dbReference type="GO" id="GO:0070095">
    <property type="term" value="F:fructose-6-phosphate binding"/>
    <property type="evidence" value="ECO:0007669"/>
    <property type="project" value="TreeGrafter"/>
</dbReference>
<dbReference type="Gene3D" id="3.40.50.450">
    <property type="match status" value="1"/>
</dbReference>
<dbReference type="GO" id="GO:0005524">
    <property type="term" value="F:ATP binding"/>
    <property type="evidence" value="ECO:0007669"/>
    <property type="project" value="InterPro"/>
</dbReference>
<dbReference type="RefSeq" id="WP_079447463.1">
    <property type="nucleotide sequence ID" value="NZ_MWPQ01000049.1"/>
</dbReference>
<evidence type="ECO:0000256" key="5">
    <source>
        <dbReference type="ARBA" id="ARBA00022723"/>
    </source>
</evidence>
<proteinExistence type="inferred from homology"/>
<dbReference type="GO" id="GO:0061621">
    <property type="term" value="P:canonical glycolysis"/>
    <property type="evidence" value="ECO:0007669"/>
    <property type="project" value="TreeGrafter"/>
</dbReference>
<dbReference type="AlphaFoldDB" id="A0A1V4HW76"/>
<dbReference type="InterPro" id="IPR022953">
    <property type="entry name" value="ATP_PFK"/>
</dbReference>
<dbReference type="PRINTS" id="PR00476">
    <property type="entry name" value="PHFRCTKINASE"/>
</dbReference>
<keyword evidence="7" id="KW-0460">Magnesium</keyword>
<accession>A0A1V4HW76</accession>
<name>A0A1V4HW76_NITVU</name>
<protein>
    <submittedName>
        <fullName evidence="11">6-phosphofructokinase</fullName>
    </submittedName>
</protein>
<dbReference type="Proteomes" id="UP000189940">
    <property type="component" value="Unassembled WGS sequence"/>
</dbReference>
<dbReference type="InterPro" id="IPR035966">
    <property type="entry name" value="PKF_sf"/>
</dbReference>
<dbReference type="GO" id="GO:0005945">
    <property type="term" value="C:6-phosphofructokinase complex"/>
    <property type="evidence" value="ECO:0007669"/>
    <property type="project" value="TreeGrafter"/>
</dbReference>
<dbReference type="UniPathway" id="UPA00109">
    <property type="reaction ID" value="UER00182"/>
</dbReference>
<dbReference type="GO" id="GO:0016208">
    <property type="term" value="F:AMP binding"/>
    <property type="evidence" value="ECO:0007669"/>
    <property type="project" value="TreeGrafter"/>
</dbReference>
<dbReference type="InterPro" id="IPR012003">
    <property type="entry name" value="ATP_PFK_prok-type"/>
</dbReference>
<dbReference type="GO" id="GO:0006002">
    <property type="term" value="P:fructose 6-phosphate metabolic process"/>
    <property type="evidence" value="ECO:0007669"/>
    <property type="project" value="InterPro"/>
</dbReference>
<dbReference type="PANTHER" id="PTHR13697:SF52">
    <property type="entry name" value="ATP-DEPENDENT 6-PHOSPHOFRUCTOKINASE 3"/>
    <property type="match status" value="1"/>
</dbReference>
<dbReference type="Pfam" id="PF00365">
    <property type="entry name" value="PFK"/>
    <property type="match status" value="1"/>
</dbReference>
<dbReference type="Gene3D" id="3.40.50.460">
    <property type="entry name" value="Phosphofructokinase domain"/>
    <property type="match status" value="1"/>
</dbReference>
<organism evidence="11 12">
    <name type="scientific">Nitrobacter vulgaris</name>
    <dbReference type="NCBI Taxonomy" id="29421"/>
    <lineage>
        <taxon>Bacteria</taxon>
        <taxon>Pseudomonadati</taxon>
        <taxon>Pseudomonadota</taxon>
        <taxon>Alphaproteobacteria</taxon>
        <taxon>Hyphomicrobiales</taxon>
        <taxon>Nitrobacteraceae</taxon>
        <taxon>Nitrobacter</taxon>
    </lineage>
</organism>
<evidence type="ECO:0000256" key="9">
    <source>
        <dbReference type="ARBA" id="ARBA00038478"/>
    </source>
</evidence>
<keyword evidence="8" id="KW-0324">Glycolysis</keyword>
<evidence type="ECO:0000256" key="2">
    <source>
        <dbReference type="ARBA" id="ARBA00004679"/>
    </source>
</evidence>
<dbReference type="GO" id="GO:0003872">
    <property type="term" value="F:6-phosphofructokinase activity"/>
    <property type="evidence" value="ECO:0007669"/>
    <property type="project" value="InterPro"/>
</dbReference>
<keyword evidence="3" id="KW-0963">Cytoplasm</keyword>
<reference evidence="11 12" key="1">
    <citation type="submission" date="2017-02" db="EMBL/GenBank/DDBJ databases">
        <title>Genome sequence of the nitrite-oxidizing bacterium Nitrobacter vulgaris strain Ab1.</title>
        <authorList>
            <person name="Mellbye B.L."/>
            <person name="Davis E.W."/>
            <person name="Spieck E."/>
            <person name="Chang J.H."/>
            <person name="Bottomley P.J."/>
            <person name="Sayavedra-Soto L.A."/>
        </authorList>
    </citation>
    <scope>NUCLEOTIDE SEQUENCE [LARGE SCALE GENOMIC DNA]</scope>
    <source>
        <strain evidence="11 12">Ab1</strain>
    </source>
</reference>
<comment type="cofactor">
    <cofactor evidence="1">
        <name>Mg(2+)</name>
        <dbReference type="ChEBI" id="CHEBI:18420"/>
    </cofactor>
</comment>